<dbReference type="InterPro" id="IPR058705">
    <property type="entry name" value="A_ENA"/>
</dbReference>
<organism evidence="1 2">
    <name type="scientific">Faecalibacterium duncaniae (strain DSM 17677 / JCM 31915 / A2-165)</name>
    <name type="common">Faecalibacterium prausnitzii</name>
    <dbReference type="NCBI Taxonomy" id="411483"/>
    <lineage>
        <taxon>Bacteria</taxon>
        <taxon>Bacillati</taxon>
        <taxon>Bacillota</taxon>
        <taxon>Clostridia</taxon>
        <taxon>Eubacteriales</taxon>
        <taxon>Oscillospiraceae</taxon>
        <taxon>Faecalibacterium</taxon>
    </lineage>
</organism>
<reference evidence="1" key="1">
    <citation type="submission" date="2009-08" db="EMBL/GenBank/DDBJ databases">
        <authorList>
            <person name="Weinstock G."/>
            <person name="Sodergren E."/>
            <person name="Clifton S."/>
            <person name="Fulton L."/>
            <person name="Fulton B."/>
            <person name="Courtney L."/>
            <person name="Fronick C."/>
            <person name="Harrison M."/>
            <person name="Strong C."/>
            <person name="Farmer C."/>
            <person name="Delahaunty K."/>
            <person name="Markovic C."/>
            <person name="Hall O."/>
            <person name="Minx P."/>
            <person name="Tomlinson C."/>
            <person name="Mitreva M."/>
            <person name="Nelson J."/>
            <person name="Hou S."/>
            <person name="Wollam A."/>
            <person name="Pepin K.H."/>
            <person name="Johnson M."/>
            <person name="Bhonagiri V."/>
            <person name="Nash W.E."/>
            <person name="Warren W."/>
            <person name="Chinwalla A."/>
            <person name="Mardis E.R."/>
            <person name="Wilson R.K."/>
        </authorList>
    </citation>
    <scope>NUCLEOTIDE SEQUENCE [LARGE SCALE GENOMIC DNA]</scope>
    <source>
        <strain evidence="1">A2-165</strain>
    </source>
</reference>
<accession>C7H5T1</accession>
<evidence type="ECO:0000313" key="2">
    <source>
        <dbReference type="Proteomes" id="UP000004619"/>
    </source>
</evidence>
<gene>
    <name evidence="1" type="ORF">FAEPRAA2165_01655</name>
</gene>
<dbReference type="PATRIC" id="fig|411483.3.peg.1088"/>
<evidence type="ECO:0000313" key="1">
    <source>
        <dbReference type="EMBL" id="EEU96762.1"/>
    </source>
</evidence>
<keyword evidence="2" id="KW-1185">Reference proteome</keyword>
<dbReference type="Pfam" id="PF26595">
    <property type="entry name" value="A_ENA"/>
    <property type="match status" value="1"/>
</dbReference>
<dbReference type="STRING" id="411483.FAEPRAA2165_01655"/>
<sequence>MGYTLYRKDESPMATINCPTTLECPALPRVTLSQAVIDLMESIALQESALSHILCAESQKMKTALAMNEIDLCKLLEVNDSATNMVHAVANLELVLKEKLEFISNNLYYPSADNGAAAQ</sequence>
<dbReference type="AlphaFoldDB" id="C7H5T1"/>
<dbReference type="EMBL" id="ACOP02000045">
    <property type="protein sequence ID" value="EEU96762.1"/>
    <property type="molecule type" value="Genomic_DNA"/>
</dbReference>
<proteinExistence type="predicted"/>
<dbReference type="eggNOG" id="ENOG50331VH">
    <property type="taxonomic scope" value="Bacteria"/>
</dbReference>
<dbReference type="HOGENOM" id="CLU_121313_2_0_9"/>
<name>C7H5T1_FAED2</name>
<comment type="caution">
    <text evidence="1">The sequence shown here is derived from an EMBL/GenBank/DDBJ whole genome shotgun (WGS) entry which is preliminary data.</text>
</comment>
<protein>
    <submittedName>
        <fullName evidence="1">Uncharacterized protein</fullName>
    </submittedName>
</protein>
<dbReference type="Proteomes" id="UP000004619">
    <property type="component" value="Unassembled WGS sequence"/>
</dbReference>